<dbReference type="GO" id="GO:0071972">
    <property type="term" value="F:peptidoglycan L,D-transpeptidase activity"/>
    <property type="evidence" value="ECO:0007669"/>
    <property type="project" value="TreeGrafter"/>
</dbReference>
<dbReference type="GO" id="GO:0071555">
    <property type="term" value="P:cell wall organization"/>
    <property type="evidence" value="ECO:0007669"/>
    <property type="project" value="UniProtKB-UniRule"/>
</dbReference>
<keyword evidence="2" id="KW-0808">Transferase</keyword>
<dbReference type="InterPro" id="IPR038063">
    <property type="entry name" value="Transpep_catalytic_dom"/>
</dbReference>
<dbReference type="GO" id="GO:0016740">
    <property type="term" value="F:transferase activity"/>
    <property type="evidence" value="ECO:0007669"/>
    <property type="project" value="UniProtKB-KW"/>
</dbReference>
<dbReference type="InterPro" id="IPR005490">
    <property type="entry name" value="LD_TPept_cat_dom"/>
</dbReference>
<reference evidence="8 9" key="1">
    <citation type="submission" date="2016-10" db="EMBL/GenBank/DDBJ databases">
        <title>The whole genome sequencing and assembly of L. cotyniformis subsp. torquens DSM 20004 strain.</title>
        <authorList>
            <person name="Park M.-K."/>
            <person name="Lee Y.-J."/>
            <person name="Yi H."/>
            <person name="Bahn Y.-S."/>
            <person name="Kim J.F."/>
            <person name="Lee D.-W."/>
        </authorList>
    </citation>
    <scope>NUCLEOTIDE SEQUENCE [LARGE SCALE GENOMIC DNA]</scope>
    <source>
        <strain evidence="8 9">DSM 20004</strain>
    </source>
</reference>
<evidence type="ECO:0000256" key="2">
    <source>
        <dbReference type="ARBA" id="ARBA00022679"/>
    </source>
</evidence>
<evidence type="ECO:0000256" key="4">
    <source>
        <dbReference type="ARBA" id="ARBA00022984"/>
    </source>
</evidence>
<dbReference type="PANTHER" id="PTHR30582">
    <property type="entry name" value="L,D-TRANSPEPTIDASE"/>
    <property type="match status" value="1"/>
</dbReference>
<dbReference type="SUPFAM" id="SSF143985">
    <property type="entry name" value="L,D-transpeptidase pre-catalytic domain-like"/>
    <property type="match status" value="1"/>
</dbReference>
<evidence type="ECO:0000256" key="3">
    <source>
        <dbReference type="ARBA" id="ARBA00022960"/>
    </source>
</evidence>
<evidence type="ECO:0000313" key="8">
    <source>
        <dbReference type="EMBL" id="ATO42904.1"/>
    </source>
</evidence>
<dbReference type="CDD" id="cd16913">
    <property type="entry name" value="YkuD_like"/>
    <property type="match status" value="1"/>
</dbReference>
<evidence type="ECO:0000256" key="6">
    <source>
        <dbReference type="PROSITE-ProRule" id="PRU01373"/>
    </source>
</evidence>
<dbReference type="SUPFAM" id="SSF141523">
    <property type="entry name" value="L,D-transpeptidase catalytic domain-like"/>
    <property type="match status" value="1"/>
</dbReference>
<dbReference type="InterPro" id="IPR022029">
    <property type="entry name" value="YoaR-like_PG-bd"/>
</dbReference>
<dbReference type="UniPathway" id="UPA00219"/>
<name>A0A2D1KLA5_9LACO</name>
<organism evidence="8 9">
    <name type="scientific">Loigolactobacillus coryniformis subsp. torquens DSM 20004 = KCTC 3535</name>
    <dbReference type="NCBI Taxonomy" id="1423822"/>
    <lineage>
        <taxon>Bacteria</taxon>
        <taxon>Bacillati</taxon>
        <taxon>Bacillota</taxon>
        <taxon>Bacilli</taxon>
        <taxon>Lactobacillales</taxon>
        <taxon>Lactobacillaceae</taxon>
        <taxon>Loigolactobacillus</taxon>
    </lineage>
</organism>
<dbReference type="EMBL" id="CP017697">
    <property type="protein sequence ID" value="ATO42904.1"/>
    <property type="molecule type" value="Genomic_DNA"/>
</dbReference>
<sequence>MKKRSRMVIAISVILIAVFGLYIFQSQRYRDTYLPRTNVAGVDVGGKTEAQANQLLQKHFEQQKFTLVDGTKKLVSFTGKTAGVKPEFTQKLASLKQQQNPWSWPWHLVKGTSMAQASQSLTVDQTTFNQFVDKTITQLNQGRTASKNATIVKKNGSFTISSAVSGNRLSAKQLKTTIRQGLASSNGQIAVKTAYAKPTVNADSSSLKQAVTKLEKLHNEKITYAINGDKVTVPKATIYSWLTYTNGKVSLDAAQVKAYIVSLNKQYATINKDRQFKSTKRGTVTVPAGTYGWSINTASEVTALSAKVLAGKDFTRTPIVQGSGYSTDKNDIGNTYIEVDKTNQHMWYYKDGQLVLDTDVVTGKPGQDTPSGVDFIWNKQTNATLKGTNDDGSAYASPVSYWMPVDYTGVGIHDASWQPKFGGDWYKEHGSHGCVNTPPTTMAKLYSLVDTGTPVVIF</sequence>
<evidence type="ECO:0000256" key="5">
    <source>
        <dbReference type="ARBA" id="ARBA00023316"/>
    </source>
</evidence>
<evidence type="ECO:0000313" key="9">
    <source>
        <dbReference type="Proteomes" id="UP000223559"/>
    </source>
</evidence>
<dbReference type="Pfam" id="PF03734">
    <property type="entry name" value="YkuD"/>
    <property type="match status" value="1"/>
</dbReference>
<dbReference type="AlphaFoldDB" id="A0A2D1KLA5"/>
<protein>
    <recommendedName>
        <fullName evidence="7">L,D-TPase catalytic domain-containing protein</fullName>
    </recommendedName>
</protein>
<keyword evidence="3 6" id="KW-0133">Cell shape</keyword>
<dbReference type="PANTHER" id="PTHR30582:SF33">
    <property type="entry name" value="EXPORTED PROTEIN"/>
    <property type="match status" value="1"/>
</dbReference>
<dbReference type="GO" id="GO:0008360">
    <property type="term" value="P:regulation of cell shape"/>
    <property type="evidence" value="ECO:0007669"/>
    <property type="project" value="UniProtKB-UniRule"/>
</dbReference>
<dbReference type="Gene3D" id="3.10.20.800">
    <property type="match status" value="1"/>
</dbReference>
<feature type="active site" description="Proton donor/acceptor" evidence="6">
    <location>
        <position position="413"/>
    </location>
</feature>
<dbReference type="Proteomes" id="UP000223559">
    <property type="component" value="Chromosome"/>
</dbReference>
<dbReference type="OrthoDB" id="3176960at2"/>
<proteinExistence type="predicted"/>
<keyword evidence="5 6" id="KW-0961">Cell wall biogenesis/degradation</keyword>
<keyword evidence="4 6" id="KW-0573">Peptidoglycan synthesis</keyword>
<dbReference type="GO" id="GO:0005576">
    <property type="term" value="C:extracellular region"/>
    <property type="evidence" value="ECO:0007669"/>
    <property type="project" value="TreeGrafter"/>
</dbReference>
<evidence type="ECO:0000259" key="7">
    <source>
        <dbReference type="PROSITE" id="PS52029"/>
    </source>
</evidence>
<feature type="active site" description="Nucleophile" evidence="6">
    <location>
        <position position="434"/>
    </location>
</feature>
<dbReference type="RefSeq" id="WP_010013402.1">
    <property type="nucleotide sequence ID" value="NZ_AEOS01000148.1"/>
</dbReference>
<dbReference type="Gene3D" id="2.40.440.10">
    <property type="entry name" value="L,D-transpeptidase catalytic domain-like"/>
    <property type="match status" value="1"/>
</dbReference>
<dbReference type="Pfam" id="PF12229">
    <property type="entry name" value="PG_binding_4"/>
    <property type="match status" value="1"/>
</dbReference>
<dbReference type="InterPro" id="IPR050979">
    <property type="entry name" value="LD-transpeptidase"/>
</dbReference>
<evidence type="ECO:0000256" key="1">
    <source>
        <dbReference type="ARBA" id="ARBA00004752"/>
    </source>
</evidence>
<dbReference type="GO" id="GO:0018104">
    <property type="term" value="P:peptidoglycan-protein cross-linking"/>
    <property type="evidence" value="ECO:0007669"/>
    <property type="project" value="TreeGrafter"/>
</dbReference>
<dbReference type="InterPro" id="IPR038054">
    <property type="entry name" value="LD_TPept-like_central_sf"/>
</dbReference>
<dbReference type="KEGG" id="lcy:LC20004_02745"/>
<dbReference type="PROSITE" id="PS52029">
    <property type="entry name" value="LD_TPASE"/>
    <property type="match status" value="1"/>
</dbReference>
<keyword evidence="9" id="KW-1185">Reference proteome</keyword>
<feature type="domain" description="L,D-TPase catalytic" evidence="7">
    <location>
        <begin position="335"/>
        <end position="458"/>
    </location>
</feature>
<accession>A0A2D1KLA5</accession>
<gene>
    <name evidence="8" type="ORF">LC20004_02745</name>
</gene>
<comment type="pathway">
    <text evidence="1 6">Cell wall biogenesis; peptidoglycan biosynthesis.</text>
</comment>